<dbReference type="HOGENOM" id="CLU_014574_3_1_1"/>
<keyword evidence="7" id="KW-1185">Reference proteome</keyword>
<dbReference type="GO" id="GO:0006623">
    <property type="term" value="P:protein targeting to vacuole"/>
    <property type="evidence" value="ECO:0007669"/>
    <property type="project" value="UniProtKB-UniRule"/>
</dbReference>
<gene>
    <name evidence="6" type="ORF">SELMODRAFT_174856</name>
</gene>
<dbReference type="PANTHER" id="PTHR13027">
    <property type="entry name" value="SAND PROTEIN-RELATED"/>
    <property type="match status" value="1"/>
</dbReference>
<evidence type="ECO:0000259" key="4">
    <source>
        <dbReference type="Pfam" id="PF19037"/>
    </source>
</evidence>
<sequence>MERSGNGASSSSSGKEIADAASDQGSIDTSESVQEPGSSDGEAKQAMENKEDEELSRGVNEISIAKGQSDGDPNRSSSGESSGTNGAGGEEIARRVSHDGNSWVPGKRHADEDDSSESWRKHKKHFFVLSNAGKPIYSRYGDEHKLAGFSATLQAIMSFVITSGDCLQLVRAGNHQIVFLVKGPLYLVSINSTEEPYQAMKRQLELLHGQLFLILTKAVERCFAKHATFDMKTLLGGTDIVLSSLVHSFNWNFTVFLHAYACLPLPYAARQTAGAALQDIAESGVLFALLMSGYKVVINMVGPRKASLHPDDLFLLSNFVSSSDSFRTTESFSPVCLPHYNPNAFVYAYVQYLTESVYLVLISTSLDSFYHLKDCRARVEMILKKSRVLGEMSRSVERGGLRVKDLSLDSQNGFTTRKPDVVRENTKTLLGGPAGLWHFLYRSTYLDQYVASEFTPPLHTYAAQKKLFRAYQRIHFSMHDENGGHHKMQYRRDENYVLMYWRTSDFELYAAFDPLAEKSAAIRVSNLVCQWLRNLESEVFLLGATSFNW</sequence>
<dbReference type="STRING" id="88036.D8RWB6"/>
<proteinExistence type="inferred from homology"/>
<feature type="domain" description="FUZ/MON1/HPS1 third Longin" evidence="5">
    <location>
        <begin position="435"/>
        <end position="534"/>
    </location>
</feature>
<feature type="domain" description="FUZ/MON1/HPS1 first Longin" evidence="3">
    <location>
        <begin position="124"/>
        <end position="245"/>
    </location>
</feature>
<dbReference type="Proteomes" id="UP000001514">
    <property type="component" value="Unassembled WGS sequence"/>
</dbReference>
<dbReference type="EMBL" id="GL377592">
    <property type="protein sequence ID" value="EFJ23517.1"/>
    <property type="molecule type" value="Genomic_DNA"/>
</dbReference>
<reference evidence="6 7" key="1">
    <citation type="journal article" date="2011" name="Science">
        <title>The Selaginella genome identifies genetic changes associated with the evolution of vascular plants.</title>
        <authorList>
            <person name="Banks J.A."/>
            <person name="Nishiyama T."/>
            <person name="Hasebe M."/>
            <person name="Bowman J.L."/>
            <person name="Gribskov M."/>
            <person name="dePamphilis C."/>
            <person name="Albert V.A."/>
            <person name="Aono N."/>
            <person name="Aoyama T."/>
            <person name="Ambrose B.A."/>
            <person name="Ashton N.W."/>
            <person name="Axtell M.J."/>
            <person name="Barker E."/>
            <person name="Barker M.S."/>
            <person name="Bennetzen J.L."/>
            <person name="Bonawitz N.D."/>
            <person name="Chapple C."/>
            <person name="Cheng C."/>
            <person name="Correa L.G."/>
            <person name="Dacre M."/>
            <person name="DeBarry J."/>
            <person name="Dreyer I."/>
            <person name="Elias M."/>
            <person name="Engstrom E.M."/>
            <person name="Estelle M."/>
            <person name="Feng L."/>
            <person name="Finet C."/>
            <person name="Floyd S.K."/>
            <person name="Frommer W.B."/>
            <person name="Fujita T."/>
            <person name="Gramzow L."/>
            <person name="Gutensohn M."/>
            <person name="Harholt J."/>
            <person name="Hattori M."/>
            <person name="Heyl A."/>
            <person name="Hirai T."/>
            <person name="Hiwatashi Y."/>
            <person name="Ishikawa M."/>
            <person name="Iwata M."/>
            <person name="Karol K.G."/>
            <person name="Koehler B."/>
            <person name="Kolukisaoglu U."/>
            <person name="Kubo M."/>
            <person name="Kurata T."/>
            <person name="Lalonde S."/>
            <person name="Li K."/>
            <person name="Li Y."/>
            <person name="Litt A."/>
            <person name="Lyons E."/>
            <person name="Manning G."/>
            <person name="Maruyama T."/>
            <person name="Michael T.P."/>
            <person name="Mikami K."/>
            <person name="Miyazaki S."/>
            <person name="Morinaga S."/>
            <person name="Murata T."/>
            <person name="Mueller-Roeber B."/>
            <person name="Nelson D.R."/>
            <person name="Obara M."/>
            <person name="Oguri Y."/>
            <person name="Olmstead R.G."/>
            <person name="Onodera N."/>
            <person name="Petersen B.L."/>
            <person name="Pils B."/>
            <person name="Prigge M."/>
            <person name="Rensing S.A."/>
            <person name="Riano-Pachon D.M."/>
            <person name="Roberts A.W."/>
            <person name="Sato Y."/>
            <person name="Scheller H.V."/>
            <person name="Schulz B."/>
            <person name="Schulz C."/>
            <person name="Shakirov E.V."/>
            <person name="Shibagaki N."/>
            <person name="Shinohara N."/>
            <person name="Shippen D.E."/>
            <person name="Soerensen I."/>
            <person name="Sotooka R."/>
            <person name="Sugimoto N."/>
            <person name="Sugita M."/>
            <person name="Sumikawa N."/>
            <person name="Tanurdzic M."/>
            <person name="Theissen G."/>
            <person name="Ulvskov P."/>
            <person name="Wakazuki S."/>
            <person name="Weng J.K."/>
            <person name="Willats W.W."/>
            <person name="Wipf D."/>
            <person name="Wolf P.G."/>
            <person name="Yang L."/>
            <person name="Zimmer A.D."/>
            <person name="Zhu Q."/>
            <person name="Mitros T."/>
            <person name="Hellsten U."/>
            <person name="Loque D."/>
            <person name="Otillar R."/>
            <person name="Salamov A."/>
            <person name="Schmutz J."/>
            <person name="Shapiro H."/>
            <person name="Lindquist E."/>
            <person name="Lucas S."/>
            <person name="Rokhsar D."/>
            <person name="Grigoriev I.V."/>
        </authorList>
    </citation>
    <scope>NUCLEOTIDE SEQUENCE [LARGE SCALE GENOMIC DNA]</scope>
</reference>
<dbReference type="GO" id="GO:0016192">
    <property type="term" value="P:vesicle-mediated transport"/>
    <property type="evidence" value="ECO:0007669"/>
    <property type="project" value="InterPro"/>
</dbReference>
<comment type="similarity">
    <text evidence="1">Belongs to the MON1/SAND family.</text>
</comment>
<dbReference type="Pfam" id="PF19036">
    <property type="entry name" value="Fuz_longin_1"/>
    <property type="match status" value="1"/>
</dbReference>
<dbReference type="InterPro" id="IPR043970">
    <property type="entry name" value="FUZ/MON1/HPS1_longin_3"/>
</dbReference>
<evidence type="ECO:0000313" key="7">
    <source>
        <dbReference type="Proteomes" id="UP000001514"/>
    </source>
</evidence>
<evidence type="ECO:0000259" key="3">
    <source>
        <dbReference type="Pfam" id="PF19036"/>
    </source>
</evidence>
<dbReference type="Gramene" id="EFJ23517">
    <property type="protein sequence ID" value="EFJ23517"/>
    <property type="gene ID" value="SELMODRAFT_174856"/>
</dbReference>
<feature type="domain" description="FUZ/MON1/HPS1 second Longin" evidence="4">
    <location>
        <begin position="284"/>
        <end position="379"/>
    </location>
</feature>
<dbReference type="PANTHER" id="PTHR13027:SF7">
    <property type="entry name" value="VACUOLAR FUSION PROTEIN MON1 HOMOLOG"/>
    <property type="match status" value="1"/>
</dbReference>
<dbReference type="PRINTS" id="PR01546">
    <property type="entry name" value="YEAST73DUF"/>
</dbReference>
<evidence type="ECO:0000259" key="5">
    <source>
        <dbReference type="Pfam" id="PF19038"/>
    </source>
</evidence>
<dbReference type="Pfam" id="PF19038">
    <property type="entry name" value="Fuz_longin_3"/>
    <property type="match status" value="1"/>
</dbReference>
<evidence type="ECO:0000256" key="2">
    <source>
        <dbReference type="SAM" id="MobiDB-lite"/>
    </source>
</evidence>
<feature type="region of interest" description="Disordered" evidence="2">
    <location>
        <begin position="1"/>
        <end position="117"/>
    </location>
</feature>
<dbReference type="InterPro" id="IPR004353">
    <property type="entry name" value="Mon1"/>
</dbReference>
<dbReference type="Pfam" id="PF19037">
    <property type="entry name" value="Fuz_longin_2"/>
    <property type="match status" value="1"/>
</dbReference>
<dbReference type="OMA" id="TKTCAIT"/>
<organism evidence="7">
    <name type="scientific">Selaginella moellendorffii</name>
    <name type="common">Spikemoss</name>
    <dbReference type="NCBI Taxonomy" id="88036"/>
    <lineage>
        <taxon>Eukaryota</taxon>
        <taxon>Viridiplantae</taxon>
        <taxon>Streptophyta</taxon>
        <taxon>Embryophyta</taxon>
        <taxon>Tracheophyta</taxon>
        <taxon>Lycopodiopsida</taxon>
        <taxon>Selaginellales</taxon>
        <taxon>Selaginellaceae</taxon>
        <taxon>Selaginella</taxon>
    </lineage>
</organism>
<name>D8RWB6_SELML</name>
<accession>D8RWB6</accession>
<evidence type="ECO:0000256" key="1">
    <source>
        <dbReference type="RuleBase" id="RU367048"/>
    </source>
</evidence>
<dbReference type="eggNOG" id="KOG0997">
    <property type="taxonomic scope" value="Eukaryota"/>
</dbReference>
<feature type="compositionally biased region" description="Polar residues" evidence="2">
    <location>
        <begin position="74"/>
        <end position="84"/>
    </location>
</feature>
<dbReference type="InterPro" id="IPR043971">
    <property type="entry name" value="FUZ/MON1/HPS1_longin_2"/>
</dbReference>
<protein>
    <recommendedName>
        <fullName evidence="1">Vacuolar fusion protein MON1 homolog</fullName>
    </recommendedName>
</protein>
<feature type="compositionally biased region" description="Polar residues" evidence="2">
    <location>
        <begin position="23"/>
        <end position="37"/>
    </location>
</feature>
<comment type="function">
    <text evidence="1">Plays an important role in membrane trafficking through the secretory apparatus.</text>
</comment>
<dbReference type="FunCoup" id="D8RWB6">
    <property type="interactions" value="4944"/>
</dbReference>
<dbReference type="KEGG" id="smo:SELMODRAFT_174856"/>
<dbReference type="InParanoid" id="D8RWB6"/>
<dbReference type="AlphaFoldDB" id="D8RWB6"/>
<evidence type="ECO:0000313" key="6">
    <source>
        <dbReference type="EMBL" id="EFJ23517.1"/>
    </source>
</evidence>
<feature type="compositionally biased region" description="Low complexity" evidence="2">
    <location>
        <begin position="1"/>
        <end position="14"/>
    </location>
</feature>
<dbReference type="InterPro" id="IPR043972">
    <property type="entry name" value="FUZ/MON1/HPS1_longin_1"/>
</dbReference>